<dbReference type="AlphaFoldDB" id="A0AAD8GKP5"/>
<comment type="caution">
    <text evidence="3">The sequence shown here is derived from an EMBL/GenBank/DDBJ whole genome shotgun (WGS) entry which is preliminary data.</text>
</comment>
<dbReference type="EMBL" id="JAGXEW010000001">
    <property type="protein sequence ID" value="KAK1176208.1"/>
    <property type="molecule type" value="Genomic_DNA"/>
</dbReference>
<organism evidence="3 4">
    <name type="scientific">Acipenser oxyrinchus oxyrinchus</name>
    <dbReference type="NCBI Taxonomy" id="40147"/>
    <lineage>
        <taxon>Eukaryota</taxon>
        <taxon>Metazoa</taxon>
        <taxon>Chordata</taxon>
        <taxon>Craniata</taxon>
        <taxon>Vertebrata</taxon>
        <taxon>Euteleostomi</taxon>
        <taxon>Actinopterygii</taxon>
        <taxon>Chondrostei</taxon>
        <taxon>Acipenseriformes</taxon>
        <taxon>Acipenseridae</taxon>
        <taxon>Acipenser</taxon>
    </lineage>
</organism>
<feature type="transmembrane region" description="Helical" evidence="2">
    <location>
        <begin position="112"/>
        <end position="132"/>
    </location>
</feature>
<feature type="compositionally biased region" description="Acidic residues" evidence="1">
    <location>
        <begin position="149"/>
        <end position="158"/>
    </location>
</feature>
<keyword evidence="2" id="KW-0472">Membrane</keyword>
<keyword evidence="4" id="KW-1185">Reference proteome</keyword>
<reference evidence="3" key="1">
    <citation type="submission" date="2022-02" db="EMBL/GenBank/DDBJ databases">
        <title>Atlantic sturgeon de novo genome assembly.</title>
        <authorList>
            <person name="Stock M."/>
            <person name="Klopp C."/>
            <person name="Guiguen Y."/>
            <person name="Cabau C."/>
            <person name="Parinello H."/>
            <person name="Santidrian Yebra-Pimentel E."/>
            <person name="Kuhl H."/>
            <person name="Dirks R.P."/>
            <person name="Guessner J."/>
            <person name="Wuertz S."/>
            <person name="Du K."/>
            <person name="Schartl M."/>
        </authorList>
    </citation>
    <scope>NUCLEOTIDE SEQUENCE</scope>
    <source>
        <strain evidence="3">STURGEONOMICS-FGT-2020</strain>
        <tissue evidence="3">Whole blood</tissue>
    </source>
</reference>
<gene>
    <name evidence="3" type="ORF">AOXY_G1053</name>
</gene>
<sequence length="174" mass="19727">MADVRDGWKHDIPKTDIEEIAIDVYDNMDKQYRLSSTRIGYFPKQLQRINKDMKDRLIKAIKDDIHPVVMVNCWTCKERTIQCGVDCSVTSFPTSTLPPTTTPAPDDKTTGILITVVVALFAILGGVGYYLYFEKKKKKKKEASKEDGDGGNDNEEREENEKSKDDNDDDKSEG</sequence>
<protein>
    <submittedName>
        <fullName evidence="3">Uncharacterized protein</fullName>
    </submittedName>
</protein>
<accession>A0AAD8GKP5</accession>
<name>A0AAD8GKP5_ACIOX</name>
<proteinExistence type="predicted"/>
<evidence type="ECO:0000256" key="1">
    <source>
        <dbReference type="SAM" id="MobiDB-lite"/>
    </source>
</evidence>
<keyword evidence="2" id="KW-0812">Transmembrane</keyword>
<dbReference type="Proteomes" id="UP001230051">
    <property type="component" value="Unassembled WGS sequence"/>
</dbReference>
<evidence type="ECO:0000313" key="4">
    <source>
        <dbReference type="Proteomes" id="UP001230051"/>
    </source>
</evidence>
<keyword evidence="2" id="KW-1133">Transmembrane helix</keyword>
<evidence type="ECO:0000313" key="3">
    <source>
        <dbReference type="EMBL" id="KAK1176208.1"/>
    </source>
</evidence>
<evidence type="ECO:0000256" key="2">
    <source>
        <dbReference type="SAM" id="Phobius"/>
    </source>
</evidence>
<feature type="region of interest" description="Disordered" evidence="1">
    <location>
        <begin position="136"/>
        <end position="174"/>
    </location>
</feature>